<reference evidence="2" key="1">
    <citation type="submission" date="2020-05" db="EMBL/GenBank/DDBJ databases">
        <authorList>
            <person name="Chiriac C."/>
            <person name="Salcher M."/>
            <person name="Ghai R."/>
            <person name="Kavagutti S V."/>
        </authorList>
    </citation>
    <scope>NUCLEOTIDE SEQUENCE</scope>
</reference>
<sequence length="238" mass="25774">MISVVLPAFNESGMLDATVAAIHEGFTSRKISFEIQIVENGSTDETNQIAEEICSRLPEVSTQSLGYADYGEALRAGLKSSVGEVAIIFDVDYFDLDFADSALEVLDWSANPTGPVVVVGSKRAPGSSDNRSRLRRLATAIFSGILRRQFGLSLSDTHGMKVLNLAALRGVIDECQCGADLFDTEVIIRAERAGMIVAEVPVNVTELRPSRTSILRRVPRTLGGIVRLRRVLGPVPKD</sequence>
<accession>A0A6J7JDM9</accession>
<evidence type="ECO:0000259" key="1">
    <source>
        <dbReference type="Pfam" id="PF00535"/>
    </source>
</evidence>
<dbReference type="Gene3D" id="3.90.550.10">
    <property type="entry name" value="Spore Coat Polysaccharide Biosynthesis Protein SpsA, Chain A"/>
    <property type="match status" value="1"/>
</dbReference>
<dbReference type="EMBL" id="CAFBNL010000001">
    <property type="protein sequence ID" value="CAB4940422.1"/>
    <property type="molecule type" value="Genomic_DNA"/>
</dbReference>
<dbReference type="PANTHER" id="PTHR10859:SF91">
    <property type="entry name" value="DOLICHYL-PHOSPHATE BETA-GLUCOSYLTRANSFERASE"/>
    <property type="match status" value="1"/>
</dbReference>
<feature type="domain" description="Glycosyltransferase 2-like" evidence="1">
    <location>
        <begin position="3"/>
        <end position="163"/>
    </location>
</feature>
<dbReference type="InterPro" id="IPR029044">
    <property type="entry name" value="Nucleotide-diphossugar_trans"/>
</dbReference>
<dbReference type="InterPro" id="IPR001173">
    <property type="entry name" value="Glyco_trans_2-like"/>
</dbReference>
<dbReference type="AlphaFoldDB" id="A0A6J7JDM9"/>
<dbReference type="GO" id="GO:0006487">
    <property type="term" value="P:protein N-linked glycosylation"/>
    <property type="evidence" value="ECO:0007669"/>
    <property type="project" value="TreeGrafter"/>
</dbReference>
<protein>
    <submittedName>
        <fullName evidence="2">Unannotated protein</fullName>
    </submittedName>
</protein>
<dbReference type="SUPFAM" id="SSF53448">
    <property type="entry name" value="Nucleotide-diphospho-sugar transferases"/>
    <property type="match status" value="1"/>
</dbReference>
<dbReference type="PANTHER" id="PTHR10859">
    <property type="entry name" value="GLYCOSYL TRANSFERASE"/>
    <property type="match status" value="1"/>
</dbReference>
<organism evidence="2">
    <name type="scientific">freshwater metagenome</name>
    <dbReference type="NCBI Taxonomy" id="449393"/>
    <lineage>
        <taxon>unclassified sequences</taxon>
        <taxon>metagenomes</taxon>
        <taxon>ecological metagenomes</taxon>
    </lineage>
</organism>
<proteinExistence type="predicted"/>
<gene>
    <name evidence="2" type="ORF">UFOPK3789_00042</name>
</gene>
<evidence type="ECO:0000313" key="2">
    <source>
        <dbReference type="EMBL" id="CAB4940422.1"/>
    </source>
</evidence>
<dbReference type="Pfam" id="PF00535">
    <property type="entry name" value="Glycos_transf_2"/>
    <property type="match status" value="1"/>
</dbReference>
<name>A0A6J7JDM9_9ZZZZ</name>